<dbReference type="GO" id="GO:0006816">
    <property type="term" value="P:calcium ion transport"/>
    <property type="evidence" value="ECO:0007669"/>
    <property type="project" value="UniProtKB-KW"/>
</dbReference>
<keyword evidence="15" id="KW-1185">Reference proteome</keyword>
<evidence type="ECO:0000256" key="12">
    <source>
        <dbReference type="ARBA" id="ARBA00023136"/>
    </source>
</evidence>
<dbReference type="InterPro" id="IPR009567">
    <property type="entry name" value="SARAF"/>
</dbReference>
<evidence type="ECO:0000256" key="5">
    <source>
        <dbReference type="ARBA" id="ARBA00022568"/>
    </source>
</evidence>
<dbReference type="PANTHER" id="PTHR15929">
    <property type="entry name" value="STORE-OPERATED CALCIUM ENTRY-ASSOCIATED REGULATORY FACTOR"/>
    <property type="match status" value="1"/>
</dbReference>
<dbReference type="Pfam" id="PF06682">
    <property type="entry name" value="SARAF"/>
    <property type="match status" value="1"/>
</dbReference>
<evidence type="ECO:0000256" key="13">
    <source>
        <dbReference type="ARBA" id="ARBA00031116"/>
    </source>
</evidence>
<accession>A0A4P9WLM8</accession>
<feature type="non-terminal residue" evidence="14">
    <location>
        <position position="1"/>
    </location>
</feature>
<evidence type="ECO:0000256" key="4">
    <source>
        <dbReference type="ARBA" id="ARBA00022448"/>
    </source>
</evidence>
<dbReference type="GO" id="GO:0005789">
    <property type="term" value="C:endoplasmic reticulum membrane"/>
    <property type="evidence" value="ECO:0007669"/>
    <property type="project" value="UniProtKB-SubCell"/>
</dbReference>
<name>A0A4P9WLM8_9FUNG</name>
<dbReference type="OrthoDB" id="20303at2759"/>
<dbReference type="EMBL" id="KZ994060">
    <property type="protein sequence ID" value="RKO93951.1"/>
    <property type="molecule type" value="Genomic_DNA"/>
</dbReference>
<evidence type="ECO:0000256" key="10">
    <source>
        <dbReference type="ARBA" id="ARBA00022989"/>
    </source>
</evidence>
<keyword evidence="9" id="KW-0106">Calcium</keyword>
<gene>
    <name evidence="14" type="ORF">BDK51DRAFT_6720</name>
</gene>
<dbReference type="Proteomes" id="UP000269721">
    <property type="component" value="Unassembled WGS sequence"/>
</dbReference>
<dbReference type="PANTHER" id="PTHR15929:SF0">
    <property type="entry name" value="STORE-OPERATED CALCIUM ENTRY-ASSOCIATED REGULATORY FACTOR"/>
    <property type="match status" value="1"/>
</dbReference>
<evidence type="ECO:0000313" key="14">
    <source>
        <dbReference type="EMBL" id="RKO93951.1"/>
    </source>
</evidence>
<keyword evidence="12" id="KW-0472">Membrane</keyword>
<keyword evidence="6" id="KW-0812">Transmembrane</keyword>
<organism evidence="14 15">
    <name type="scientific">Blyttiomyces helicus</name>
    <dbReference type="NCBI Taxonomy" id="388810"/>
    <lineage>
        <taxon>Eukaryota</taxon>
        <taxon>Fungi</taxon>
        <taxon>Fungi incertae sedis</taxon>
        <taxon>Chytridiomycota</taxon>
        <taxon>Chytridiomycota incertae sedis</taxon>
        <taxon>Chytridiomycetes</taxon>
        <taxon>Chytridiomycetes incertae sedis</taxon>
        <taxon>Blyttiomyces</taxon>
    </lineage>
</organism>
<keyword evidence="11" id="KW-0406">Ion transport</keyword>
<keyword evidence="7" id="KW-0732">Signal</keyword>
<evidence type="ECO:0000256" key="8">
    <source>
        <dbReference type="ARBA" id="ARBA00022824"/>
    </source>
</evidence>
<evidence type="ECO:0000256" key="3">
    <source>
        <dbReference type="ARBA" id="ARBA00016584"/>
    </source>
</evidence>
<evidence type="ECO:0000256" key="6">
    <source>
        <dbReference type="ARBA" id="ARBA00022692"/>
    </source>
</evidence>
<keyword evidence="5" id="KW-0109">Calcium transport</keyword>
<keyword evidence="10" id="KW-1133">Transmembrane helix</keyword>
<evidence type="ECO:0000313" key="15">
    <source>
        <dbReference type="Proteomes" id="UP000269721"/>
    </source>
</evidence>
<evidence type="ECO:0000256" key="9">
    <source>
        <dbReference type="ARBA" id="ARBA00022837"/>
    </source>
</evidence>
<keyword evidence="4" id="KW-0813">Transport</keyword>
<keyword evidence="8" id="KW-0256">Endoplasmic reticulum</keyword>
<feature type="non-terminal residue" evidence="14">
    <location>
        <position position="89"/>
    </location>
</feature>
<dbReference type="GO" id="GO:2001256">
    <property type="term" value="P:regulation of store-operated calcium entry"/>
    <property type="evidence" value="ECO:0007669"/>
    <property type="project" value="InterPro"/>
</dbReference>
<sequence>SHKALTFRTGQLSAGRRSKGVPQTACVGGDACHDGVDIPVIQCRNVGFDGKDVQWKCEAELDNRHKFGETVVTCEGYAYPEDPYVLAGK</sequence>
<proteinExistence type="inferred from homology"/>
<comment type="similarity">
    <text evidence="2">Belongs to the SARAF family.</text>
</comment>
<evidence type="ECO:0000256" key="1">
    <source>
        <dbReference type="ARBA" id="ARBA00004115"/>
    </source>
</evidence>
<evidence type="ECO:0000256" key="2">
    <source>
        <dbReference type="ARBA" id="ARBA00006833"/>
    </source>
</evidence>
<comment type="subcellular location">
    <subcellularLocation>
        <location evidence="1">Endoplasmic reticulum membrane</location>
        <topology evidence="1">Single-pass type I membrane protein</topology>
    </subcellularLocation>
</comment>
<reference evidence="15" key="1">
    <citation type="journal article" date="2018" name="Nat. Microbiol.">
        <title>Leveraging single-cell genomics to expand the fungal tree of life.</title>
        <authorList>
            <person name="Ahrendt S.R."/>
            <person name="Quandt C.A."/>
            <person name="Ciobanu D."/>
            <person name="Clum A."/>
            <person name="Salamov A."/>
            <person name="Andreopoulos B."/>
            <person name="Cheng J.F."/>
            <person name="Woyke T."/>
            <person name="Pelin A."/>
            <person name="Henrissat B."/>
            <person name="Reynolds N.K."/>
            <person name="Benny G.L."/>
            <person name="Smith M.E."/>
            <person name="James T.Y."/>
            <person name="Grigoriev I.V."/>
        </authorList>
    </citation>
    <scope>NUCLEOTIDE SEQUENCE [LARGE SCALE GENOMIC DNA]</scope>
</reference>
<evidence type="ECO:0000256" key="7">
    <source>
        <dbReference type="ARBA" id="ARBA00022729"/>
    </source>
</evidence>
<protein>
    <recommendedName>
        <fullName evidence="3">Store-operated calcium entry-associated regulatory factor</fullName>
    </recommendedName>
    <alternativeName>
        <fullName evidence="13">Transmembrane protein 66</fullName>
    </alternativeName>
</protein>
<evidence type="ECO:0000256" key="11">
    <source>
        <dbReference type="ARBA" id="ARBA00023065"/>
    </source>
</evidence>
<dbReference type="AlphaFoldDB" id="A0A4P9WLM8"/>